<dbReference type="CDD" id="cd03469">
    <property type="entry name" value="Rieske_RO_Alpha_N"/>
    <property type="match status" value="1"/>
</dbReference>
<dbReference type="OrthoDB" id="9800776at2"/>
<evidence type="ECO:0000259" key="7">
    <source>
        <dbReference type="PROSITE" id="PS51296"/>
    </source>
</evidence>
<dbReference type="InterPro" id="IPR001663">
    <property type="entry name" value="Rng_hydr_dOase-A"/>
</dbReference>
<dbReference type="AlphaFoldDB" id="A0A1Y2PAP0"/>
<dbReference type="Pfam" id="PF00355">
    <property type="entry name" value="Rieske"/>
    <property type="match status" value="1"/>
</dbReference>
<dbReference type="SUPFAM" id="SSF55961">
    <property type="entry name" value="Bet v1-like"/>
    <property type="match status" value="1"/>
</dbReference>
<organism evidence="8 9">
    <name type="scientific">Tenacibaculum holothuriorum</name>
    <dbReference type="NCBI Taxonomy" id="1635173"/>
    <lineage>
        <taxon>Bacteria</taxon>
        <taxon>Pseudomonadati</taxon>
        <taxon>Bacteroidota</taxon>
        <taxon>Flavobacteriia</taxon>
        <taxon>Flavobacteriales</taxon>
        <taxon>Flavobacteriaceae</taxon>
        <taxon>Tenacibaculum</taxon>
    </lineage>
</organism>
<dbReference type="GO" id="GO:0005506">
    <property type="term" value="F:iron ion binding"/>
    <property type="evidence" value="ECO:0007669"/>
    <property type="project" value="InterPro"/>
</dbReference>
<sequence length="390" mass="45328">MPVLPVEAYTSQEWYNLEMEHIFGNTWQFAGLIEDVANPGDFVTVQCGSQNIMVVKGKDQRLRAFHNICRHKGTQLLRSAGKAKTAITCPYHAWTYSLQGELQSVPDEEKQFPNLDKKKFCLHKAQVETWRGMVFVHPDPKAEPLHEFLCGFENYISPYHKPEELQELTAFKQEHVIHANWKLVAENYMDVYHLNHLHSKTLFMFNHDKASFGYAGPHYTFVEPVHEKDYEKRINNQPISKIKGVDSTLVYVPMIFPNIGLAESQTNWSTFHIIPLAPNKCKVVLRTKVQPMSTSETIKNIPKFIRSYFGFLQLQKLKDGDPMESYDFVLEDNYACEQQQKALQSKMFSVGASAEVTEAQCRQYQQIIKDFVEGNRHLHKERIVMREFQY</sequence>
<name>A0A1Y2PAP0_9FLAO</name>
<dbReference type="CDD" id="cd00680">
    <property type="entry name" value="RHO_alpha_C"/>
    <property type="match status" value="1"/>
</dbReference>
<keyword evidence="6" id="KW-0411">Iron-sulfur</keyword>
<comment type="cofactor">
    <cofactor evidence="1">
        <name>Fe cation</name>
        <dbReference type="ChEBI" id="CHEBI:24875"/>
    </cofactor>
</comment>
<protein>
    <recommendedName>
        <fullName evidence="7">Rieske domain-containing protein</fullName>
    </recommendedName>
</protein>
<evidence type="ECO:0000256" key="1">
    <source>
        <dbReference type="ARBA" id="ARBA00001962"/>
    </source>
</evidence>
<evidence type="ECO:0000256" key="2">
    <source>
        <dbReference type="ARBA" id="ARBA00022714"/>
    </source>
</evidence>
<reference evidence="8 9" key="1">
    <citation type="submission" date="2015-03" db="EMBL/GenBank/DDBJ databases">
        <title>Genome sequence of Tenacibaculum sp. S2-2, isolated from intestinal microbiota of sea cucumber, Apostichopus japonicas.</title>
        <authorList>
            <person name="Shao Z."/>
            <person name="Wang L."/>
            <person name="Li X."/>
        </authorList>
    </citation>
    <scope>NUCLEOTIDE SEQUENCE [LARGE SCALE GENOMIC DNA]</scope>
    <source>
        <strain evidence="8 9">S2-2</strain>
    </source>
</reference>
<dbReference type="SUPFAM" id="SSF50022">
    <property type="entry name" value="ISP domain"/>
    <property type="match status" value="1"/>
</dbReference>
<dbReference type="Gene3D" id="2.102.10.10">
    <property type="entry name" value="Rieske [2Fe-2S] iron-sulphur domain"/>
    <property type="match status" value="1"/>
</dbReference>
<dbReference type="GO" id="GO:0016491">
    <property type="term" value="F:oxidoreductase activity"/>
    <property type="evidence" value="ECO:0007669"/>
    <property type="project" value="UniProtKB-KW"/>
</dbReference>
<evidence type="ECO:0000313" key="8">
    <source>
        <dbReference type="EMBL" id="OSY87515.1"/>
    </source>
</evidence>
<dbReference type="STRING" id="1635173.WH52_10975"/>
<evidence type="ECO:0000256" key="4">
    <source>
        <dbReference type="ARBA" id="ARBA00023002"/>
    </source>
</evidence>
<dbReference type="InParanoid" id="A0A1Y2PAP0"/>
<keyword evidence="2" id="KW-0001">2Fe-2S</keyword>
<keyword evidence="9" id="KW-1185">Reference proteome</keyword>
<gene>
    <name evidence="8" type="ORF">WH52_10975</name>
</gene>
<dbReference type="InterPro" id="IPR015879">
    <property type="entry name" value="Ring_hydroxy_dOase_asu_C_dom"/>
</dbReference>
<dbReference type="Pfam" id="PF00848">
    <property type="entry name" value="Ring_hydroxyl_A"/>
    <property type="match status" value="1"/>
</dbReference>
<dbReference type="GO" id="GO:0051537">
    <property type="term" value="F:2 iron, 2 sulfur cluster binding"/>
    <property type="evidence" value="ECO:0007669"/>
    <property type="project" value="UniProtKB-KW"/>
</dbReference>
<keyword evidence="5" id="KW-0408">Iron</keyword>
<dbReference type="Proteomes" id="UP000194221">
    <property type="component" value="Unassembled WGS sequence"/>
</dbReference>
<dbReference type="PANTHER" id="PTHR43756:SF5">
    <property type="entry name" value="CHOLINE MONOOXYGENASE, CHLOROPLASTIC"/>
    <property type="match status" value="1"/>
</dbReference>
<comment type="caution">
    <text evidence="8">The sequence shown here is derived from an EMBL/GenBank/DDBJ whole genome shotgun (WGS) entry which is preliminary data.</text>
</comment>
<dbReference type="PRINTS" id="PR00090">
    <property type="entry name" value="RNGDIOXGNASE"/>
</dbReference>
<dbReference type="InterPro" id="IPR036922">
    <property type="entry name" value="Rieske_2Fe-2S_sf"/>
</dbReference>
<dbReference type="PANTHER" id="PTHR43756">
    <property type="entry name" value="CHOLINE MONOOXYGENASE, CHLOROPLASTIC"/>
    <property type="match status" value="1"/>
</dbReference>
<evidence type="ECO:0000256" key="6">
    <source>
        <dbReference type="ARBA" id="ARBA00023014"/>
    </source>
</evidence>
<feature type="domain" description="Rieske" evidence="7">
    <location>
        <begin position="27"/>
        <end position="136"/>
    </location>
</feature>
<dbReference type="EMBL" id="LAPZ01000011">
    <property type="protein sequence ID" value="OSY87515.1"/>
    <property type="molecule type" value="Genomic_DNA"/>
</dbReference>
<dbReference type="Gene3D" id="3.90.380.10">
    <property type="entry name" value="Naphthalene 1,2-dioxygenase Alpha Subunit, Chain A, domain 1"/>
    <property type="match status" value="1"/>
</dbReference>
<accession>A0A1Y2PAP0</accession>
<evidence type="ECO:0000313" key="9">
    <source>
        <dbReference type="Proteomes" id="UP000194221"/>
    </source>
</evidence>
<dbReference type="InterPro" id="IPR017941">
    <property type="entry name" value="Rieske_2Fe-2S"/>
</dbReference>
<keyword evidence="3" id="KW-0479">Metal-binding</keyword>
<keyword evidence="4" id="KW-0560">Oxidoreductase</keyword>
<proteinExistence type="predicted"/>
<evidence type="ECO:0000256" key="3">
    <source>
        <dbReference type="ARBA" id="ARBA00022723"/>
    </source>
</evidence>
<evidence type="ECO:0000256" key="5">
    <source>
        <dbReference type="ARBA" id="ARBA00023004"/>
    </source>
</evidence>
<dbReference type="PROSITE" id="PS51296">
    <property type="entry name" value="RIESKE"/>
    <property type="match status" value="1"/>
</dbReference>